<evidence type="ECO:0000313" key="2">
    <source>
        <dbReference type="EMBL" id="AIC17231.1"/>
    </source>
</evidence>
<feature type="transmembrane region" description="Helical" evidence="1">
    <location>
        <begin position="31"/>
        <end position="51"/>
    </location>
</feature>
<name>A0A060HUY6_9ARCH</name>
<dbReference type="KEGG" id="nvn:NVIE_029530"/>
<sequence>MNRYLAVLLVIWWAGAAVATAALFIPIYNNYVVVGAIGWGIVVVCTFLIFFEMRRVKAEDKKKENLKSG</sequence>
<evidence type="ECO:0000313" key="3">
    <source>
        <dbReference type="Proteomes" id="UP000027093"/>
    </source>
</evidence>
<dbReference type="HOGENOM" id="CLU_2857216_0_0_2"/>
<keyword evidence="1" id="KW-0812">Transmembrane</keyword>
<dbReference type="AlphaFoldDB" id="A0A060HUY6"/>
<dbReference type="RefSeq" id="WP_075055830.1">
    <property type="nucleotide sequence ID" value="NZ_CP007536.1"/>
</dbReference>
<evidence type="ECO:0000256" key="1">
    <source>
        <dbReference type="SAM" id="Phobius"/>
    </source>
</evidence>
<protein>
    <submittedName>
        <fullName evidence="2">Uncharacterized protein</fullName>
    </submittedName>
</protein>
<gene>
    <name evidence="2" type="ORF">NVIE_029530</name>
</gene>
<accession>A0A060HUY6</accession>
<keyword evidence="1" id="KW-0472">Membrane</keyword>
<organism evidence="2 3">
    <name type="scientific">Nitrososphaera viennensis EN76</name>
    <dbReference type="NCBI Taxonomy" id="926571"/>
    <lineage>
        <taxon>Archaea</taxon>
        <taxon>Nitrososphaerota</taxon>
        <taxon>Nitrososphaeria</taxon>
        <taxon>Nitrososphaerales</taxon>
        <taxon>Nitrososphaeraceae</taxon>
        <taxon>Nitrososphaera</taxon>
    </lineage>
</organism>
<dbReference type="Proteomes" id="UP000027093">
    <property type="component" value="Chromosome"/>
</dbReference>
<reference evidence="2 3" key="1">
    <citation type="journal article" date="2014" name="Int. J. Syst. Evol. Microbiol.">
        <title>Nitrososphaera viennensis gen. nov., sp. nov., an aerobic and mesophilic, ammonia-oxidizing archaeon from soil and a member of the archaeal phylum Thaumarchaeota.</title>
        <authorList>
            <person name="Stieglmeier M."/>
            <person name="Klingl A."/>
            <person name="Alves R.J."/>
            <person name="Rittmann S.K."/>
            <person name="Melcher M."/>
            <person name="Leisch N."/>
            <person name="Schleper C."/>
        </authorList>
    </citation>
    <scope>NUCLEOTIDE SEQUENCE [LARGE SCALE GENOMIC DNA]</scope>
    <source>
        <strain evidence="2">EN76</strain>
    </source>
</reference>
<dbReference type="EMBL" id="CP007536">
    <property type="protein sequence ID" value="AIC17231.1"/>
    <property type="molecule type" value="Genomic_DNA"/>
</dbReference>
<keyword evidence="1" id="KW-1133">Transmembrane helix</keyword>
<dbReference type="STRING" id="926571.NVIE_029530"/>
<keyword evidence="3" id="KW-1185">Reference proteome</keyword>
<proteinExistence type="predicted"/>
<dbReference type="GeneID" id="74948190"/>